<accession>A0A8J6CE57</accession>
<feature type="region of interest" description="Disordered" evidence="1">
    <location>
        <begin position="292"/>
        <end position="323"/>
    </location>
</feature>
<feature type="region of interest" description="Disordered" evidence="1">
    <location>
        <begin position="481"/>
        <end position="501"/>
    </location>
</feature>
<reference evidence="2" key="1">
    <citation type="submission" date="2021-05" db="EMBL/GenBank/DDBJ databases">
        <title>The genome of the haptophyte Pavlova lutheri (Diacronema luteri, Pavlovales) - a model for lipid biosynthesis in eukaryotic algae.</title>
        <authorList>
            <person name="Hulatt C.J."/>
            <person name="Posewitz M.C."/>
        </authorList>
    </citation>
    <scope>NUCLEOTIDE SEQUENCE</scope>
    <source>
        <strain evidence="2">NIVA-4/92</strain>
    </source>
</reference>
<dbReference type="OrthoDB" id="6781668at2759"/>
<keyword evidence="3" id="KW-1185">Reference proteome</keyword>
<protein>
    <submittedName>
        <fullName evidence="2">Uncharacterized protein</fullName>
    </submittedName>
</protein>
<feature type="compositionally biased region" description="Low complexity" evidence="1">
    <location>
        <begin position="420"/>
        <end position="431"/>
    </location>
</feature>
<proteinExistence type="predicted"/>
<sequence>MSHPGASSLPHLGVLRVVADETRQPADRSVAAKRARSASGSLSAPAPPTRGVPAPAAAALAACVDPALAADRRRWFPAEYASWRKERRAAWDVLPEQPDAYYLKYLPPGERGRECAWSDEEEATFLRMLGERRFAYEGKSSAPHAANGDSGADAPPEPIARMTAQRAQRRRIKEATAAALVVEASPPGSDNDADADADADVDVDGDAEVATDEPIARATSPEPGTPPTAEPTAEPVTSSDADSVKPAPATAKAARAHAADATPATSDRAPASTPAPAHAALAPCAVPECTPLSHRQQAEHEARASAAPTARAAPRMQHKESARHQPPVLLLPMPLPLATTPAAAEAAAAASAAHGAMLARALAAAAARPPPPARPAAGVGAQPAPAATGAPAASEAAARAASPRAEPTAAPAAEAERGNAGRAAGAPAAEEPVASGGTMAALVSACELVLATPTPPSGGGLDVDGGEVQCLARPATSGDEALALGPERTPCGGAAEDAQPHDSQLTADALPTLATSDAPPAPRPPLPIGEDDGQPHGAAHVESVAVHAAPSGDDPAICDSEAEPCARSAVECYAPRIDFSAETAAPVDVCASAPHGLALPAPASLARKSPPSLKLSPGKGRALFLAQLRAHHDYCQLQQARLAMVEAEQHEALRLRLAGHISPFERACAALASDSAKRFKALHSNAAAWSERAAQGARSELARGHEATRAAMLAQHRMEASALRAMSAWLRQREQGEGCDA</sequence>
<feature type="region of interest" description="Disordered" evidence="1">
    <location>
        <begin position="368"/>
        <end position="431"/>
    </location>
</feature>
<evidence type="ECO:0000256" key="1">
    <source>
        <dbReference type="SAM" id="MobiDB-lite"/>
    </source>
</evidence>
<feature type="compositionally biased region" description="Low complexity" evidence="1">
    <location>
        <begin position="259"/>
        <end position="279"/>
    </location>
</feature>
<dbReference type="OMA" id="HKESARH"/>
<dbReference type="AlphaFoldDB" id="A0A8J6CE57"/>
<evidence type="ECO:0000313" key="3">
    <source>
        <dbReference type="Proteomes" id="UP000751190"/>
    </source>
</evidence>
<feature type="compositionally biased region" description="Low complexity" evidence="1">
    <location>
        <begin position="304"/>
        <end position="315"/>
    </location>
</feature>
<feature type="region of interest" description="Disordered" evidence="1">
    <location>
        <begin position="180"/>
        <end position="199"/>
    </location>
</feature>
<evidence type="ECO:0000313" key="2">
    <source>
        <dbReference type="EMBL" id="KAG8469329.1"/>
    </source>
</evidence>
<dbReference type="Proteomes" id="UP000751190">
    <property type="component" value="Unassembled WGS sequence"/>
</dbReference>
<gene>
    <name evidence="2" type="ORF">KFE25_007847</name>
</gene>
<feature type="region of interest" description="Disordered" evidence="1">
    <location>
        <begin position="18"/>
        <end position="53"/>
    </location>
</feature>
<organism evidence="2 3">
    <name type="scientific">Diacronema lutheri</name>
    <name type="common">Unicellular marine alga</name>
    <name type="synonym">Monochrysis lutheri</name>
    <dbReference type="NCBI Taxonomy" id="2081491"/>
    <lineage>
        <taxon>Eukaryota</taxon>
        <taxon>Haptista</taxon>
        <taxon>Haptophyta</taxon>
        <taxon>Pavlovophyceae</taxon>
        <taxon>Pavlovales</taxon>
        <taxon>Pavlovaceae</taxon>
        <taxon>Diacronema</taxon>
    </lineage>
</organism>
<comment type="caution">
    <text evidence="2">The sequence shown here is derived from an EMBL/GenBank/DDBJ whole genome shotgun (WGS) entry which is preliminary data.</text>
</comment>
<feature type="region of interest" description="Disordered" evidence="1">
    <location>
        <begin position="513"/>
        <end position="536"/>
    </location>
</feature>
<dbReference type="EMBL" id="JAGTXO010000003">
    <property type="protein sequence ID" value="KAG8469329.1"/>
    <property type="molecule type" value="Genomic_DNA"/>
</dbReference>
<name>A0A8J6CE57_DIALT</name>
<feature type="compositionally biased region" description="Low complexity" evidence="1">
    <location>
        <begin position="375"/>
        <end position="413"/>
    </location>
</feature>
<feature type="region of interest" description="Disordered" evidence="1">
    <location>
        <begin position="208"/>
        <end position="279"/>
    </location>
</feature>